<evidence type="ECO:0000313" key="2">
    <source>
        <dbReference type="EMBL" id="KAJ8383959.1"/>
    </source>
</evidence>
<comment type="caution">
    <text evidence="2">The sequence shown here is derived from an EMBL/GenBank/DDBJ whole genome shotgun (WGS) entry which is preliminary data.</text>
</comment>
<reference evidence="2" key="1">
    <citation type="journal article" date="2023" name="Science">
        <title>Genome structures resolve the early diversification of teleost fishes.</title>
        <authorList>
            <person name="Parey E."/>
            <person name="Louis A."/>
            <person name="Montfort J."/>
            <person name="Bouchez O."/>
            <person name="Roques C."/>
            <person name="Iampietro C."/>
            <person name="Lluch J."/>
            <person name="Castinel A."/>
            <person name="Donnadieu C."/>
            <person name="Desvignes T."/>
            <person name="Floi Bucao C."/>
            <person name="Jouanno E."/>
            <person name="Wen M."/>
            <person name="Mejri S."/>
            <person name="Dirks R."/>
            <person name="Jansen H."/>
            <person name="Henkel C."/>
            <person name="Chen W.J."/>
            <person name="Zahm M."/>
            <person name="Cabau C."/>
            <person name="Klopp C."/>
            <person name="Thompson A.W."/>
            <person name="Robinson-Rechavi M."/>
            <person name="Braasch I."/>
            <person name="Lecointre G."/>
            <person name="Bobe J."/>
            <person name="Postlethwait J.H."/>
            <person name="Berthelot C."/>
            <person name="Roest Crollius H."/>
            <person name="Guiguen Y."/>
        </authorList>
    </citation>
    <scope>NUCLEOTIDE SEQUENCE</scope>
    <source>
        <strain evidence="2">NC1722</strain>
    </source>
</reference>
<feature type="region of interest" description="Disordered" evidence="1">
    <location>
        <begin position="32"/>
        <end position="123"/>
    </location>
</feature>
<dbReference type="Proteomes" id="UP001221898">
    <property type="component" value="Unassembled WGS sequence"/>
</dbReference>
<protein>
    <submittedName>
        <fullName evidence="2">Uncharacterized protein</fullName>
    </submittedName>
</protein>
<sequence>MPRAGWRRQEKGRRPTADLASCYRRRLRFQVATPQRRPLLPRGVASRPALSERRPAGRETERPPWQPSALLRHPLGRACGDTSSPSNYRRDKNAVGAGAAEARGRARRAKAADRARAWTREEQ</sequence>
<feature type="compositionally biased region" description="Basic and acidic residues" evidence="1">
    <location>
        <begin position="50"/>
        <end position="62"/>
    </location>
</feature>
<gene>
    <name evidence="2" type="ORF">AAFF_G00213280</name>
</gene>
<name>A0AAD7RGW1_9TELE</name>
<accession>A0AAD7RGW1</accession>
<feature type="compositionally biased region" description="Basic and acidic residues" evidence="1">
    <location>
        <begin position="110"/>
        <end position="123"/>
    </location>
</feature>
<proteinExistence type="predicted"/>
<evidence type="ECO:0000256" key="1">
    <source>
        <dbReference type="SAM" id="MobiDB-lite"/>
    </source>
</evidence>
<evidence type="ECO:0000313" key="3">
    <source>
        <dbReference type="Proteomes" id="UP001221898"/>
    </source>
</evidence>
<keyword evidence="3" id="KW-1185">Reference proteome</keyword>
<dbReference type="EMBL" id="JAINUG010000282">
    <property type="protein sequence ID" value="KAJ8383959.1"/>
    <property type="molecule type" value="Genomic_DNA"/>
</dbReference>
<dbReference type="AlphaFoldDB" id="A0AAD7RGW1"/>
<organism evidence="2 3">
    <name type="scientific">Aldrovandia affinis</name>
    <dbReference type="NCBI Taxonomy" id="143900"/>
    <lineage>
        <taxon>Eukaryota</taxon>
        <taxon>Metazoa</taxon>
        <taxon>Chordata</taxon>
        <taxon>Craniata</taxon>
        <taxon>Vertebrata</taxon>
        <taxon>Euteleostomi</taxon>
        <taxon>Actinopterygii</taxon>
        <taxon>Neopterygii</taxon>
        <taxon>Teleostei</taxon>
        <taxon>Notacanthiformes</taxon>
        <taxon>Halosauridae</taxon>
        <taxon>Aldrovandia</taxon>
    </lineage>
</organism>